<name>A0A0F4YVB9_RASE3</name>
<dbReference type="Proteomes" id="UP000053958">
    <property type="component" value="Unassembled WGS sequence"/>
</dbReference>
<evidence type="ECO:0000313" key="2">
    <source>
        <dbReference type="EMBL" id="KKA22055.1"/>
    </source>
</evidence>
<comment type="caution">
    <text evidence="2">The sequence shown here is derived from an EMBL/GenBank/DDBJ whole genome shotgun (WGS) entry which is preliminary data.</text>
</comment>
<accession>A0A0F4YVB9</accession>
<reference evidence="2 3" key="1">
    <citation type="submission" date="2015-04" db="EMBL/GenBank/DDBJ databases">
        <authorList>
            <person name="Heijne W.H."/>
            <person name="Fedorova N.D."/>
            <person name="Nierman W.C."/>
            <person name="Vollebregt A.W."/>
            <person name="Zhao Z."/>
            <person name="Wu L."/>
            <person name="Kumar M."/>
            <person name="Stam H."/>
            <person name="van den Berg M.A."/>
            <person name="Pel H.J."/>
        </authorList>
    </citation>
    <scope>NUCLEOTIDE SEQUENCE [LARGE SCALE GENOMIC DNA]</scope>
    <source>
        <strain evidence="2 3">CBS 393.64</strain>
    </source>
</reference>
<dbReference type="STRING" id="1408163.A0A0F4YVB9"/>
<dbReference type="OrthoDB" id="5593235at2759"/>
<evidence type="ECO:0000256" key="1">
    <source>
        <dbReference type="SAM" id="Phobius"/>
    </source>
</evidence>
<proteinExistence type="predicted"/>
<keyword evidence="3" id="KW-1185">Reference proteome</keyword>
<keyword evidence="1" id="KW-0472">Membrane</keyword>
<sequence>MGRVDSPRDLESLDQEAREASRDWCAILVCSAVGYLLIVALLINYTEIPFPALTFGPFVWGSKPEPFYAFSTGDGEFQKPQGIKIIALVNYRQPERTSILNCYLQKKLVRNGGLLDEVVFIPETHDEEHLEWFDSIVNQTTEYSQVVSGNMPIFGIPYPKTPYSVIPTVVKTKLDHPDSLMVSANVIHQPVLADFHNRRGIALPYLPELYPVKQPSRNIPWLSHDWRASDLPRWDGPPDFSVQKGFRPPFQGHRWLLASDDEGADNRTLAEDGHNHRWQNWSRIMTVRPVRRGSTQRTSSRGIVRMLKKWSVRWVDRTGTYSSVIVLYPCAPSVEWMRSLERATKPARWRRELNHGRGTAEARLKFSQRLQQVLP</sequence>
<dbReference type="RefSeq" id="XP_013328667.1">
    <property type="nucleotide sequence ID" value="XM_013473213.1"/>
</dbReference>
<gene>
    <name evidence="2" type="ORF">T310_3945</name>
</gene>
<dbReference type="AlphaFoldDB" id="A0A0F4YVB9"/>
<keyword evidence="1" id="KW-0812">Transmembrane</keyword>
<dbReference type="EMBL" id="LASV01000160">
    <property type="protein sequence ID" value="KKA22055.1"/>
    <property type="molecule type" value="Genomic_DNA"/>
</dbReference>
<evidence type="ECO:0000313" key="3">
    <source>
        <dbReference type="Proteomes" id="UP000053958"/>
    </source>
</evidence>
<keyword evidence="1" id="KW-1133">Transmembrane helix</keyword>
<dbReference type="GeneID" id="25316294"/>
<feature type="transmembrane region" description="Helical" evidence="1">
    <location>
        <begin position="24"/>
        <end position="45"/>
    </location>
</feature>
<protein>
    <submittedName>
        <fullName evidence="2">Uncharacterized protein</fullName>
    </submittedName>
</protein>
<organism evidence="2 3">
    <name type="scientific">Rasamsonia emersonii (strain ATCC 16479 / CBS 393.64 / IMI 116815)</name>
    <dbReference type="NCBI Taxonomy" id="1408163"/>
    <lineage>
        <taxon>Eukaryota</taxon>
        <taxon>Fungi</taxon>
        <taxon>Dikarya</taxon>
        <taxon>Ascomycota</taxon>
        <taxon>Pezizomycotina</taxon>
        <taxon>Eurotiomycetes</taxon>
        <taxon>Eurotiomycetidae</taxon>
        <taxon>Eurotiales</taxon>
        <taxon>Trichocomaceae</taxon>
        <taxon>Rasamsonia</taxon>
    </lineage>
</organism>